<proteinExistence type="predicted"/>
<keyword evidence="2" id="KW-1185">Reference proteome</keyword>
<dbReference type="AlphaFoldDB" id="A0A137NSK4"/>
<dbReference type="EMBL" id="KQ964822">
    <property type="protein sequence ID" value="KXN65749.1"/>
    <property type="molecule type" value="Genomic_DNA"/>
</dbReference>
<gene>
    <name evidence="1" type="ORF">CONCODRAFT_80695</name>
</gene>
<organism evidence="1 2">
    <name type="scientific">Conidiobolus coronatus (strain ATCC 28846 / CBS 209.66 / NRRL 28638)</name>
    <name type="common">Delacroixia coronata</name>
    <dbReference type="NCBI Taxonomy" id="796925"/>
    <lineage>
        <taxon>Eukaryota</taxon>
        <taxon>Fungi</taxon>
        <taxon>Fungi incertae sedis</taxon>
        <taxon>Zoopagomycota</taxon>
        <taxon>Entomophthoromycotina</taxon>
        <taxon>Entomophthoromycetes</taxon>
        <taxon>Entomophthorales</taxon>
        <taxon>Ancylistaceae</taxon>
        <taxon>Conidiobolus</taxon>
    </lineage>
</organism>
<dbReference type="Proteomes" id="UP000070444">
    <property type="component" value="Unassembled WGS sequence"/>
</dbReference>
<evidence type="ECO:0000313" key="1">
    <source>
        <dbReference type="EMBL" id="KXN65749.1"/>
    </source>
</evidence>
<evidence type="ECO:0008006" key="3">
    <source>
        <dbReference type="Google" id="ProtNLM"/>
    </source>
</evidence>
<dbReference type="InterPro" id="IPR009003">
    <property type="entry name" value="Peptidase_S1_PA"/>
</dbReference>
<reference evidence="1 2" key="1">
    <citation type="journal article" date="2015" name="Genome Biol. Evol.">
        <title>Phylogenomic analyses indicate that early fungi evolved digesting cell walls of algal ancestors of land plants.</title>
        <authorList>
            <person name="Chang Y."/>
            <person name="Wang S."/>
            <person name="Sekimoto S."/>
            <person name="Aerts A.L."/>
            <person name="Choi C."/>
            <person name="Clum A."/>
            <person name="LaButti K.M."/>
            <person name="Lindquist E.A."/>
            <person name="Yee Ngan C."/>
            <person name="Ohm R.A."/>
            <person name="Salamov A.A."/>
            <person name="Grigoriev I.V."/>
            <person name="Spatafora J.W."/>
            <person name="Berbee M.L."/>
        </authorList>
    </citation>
    <scope>NUCLEOTIDE SEQUENCE [LARGE SCALE GENOMIC DNA]</scope>
    <source>
        <strain evidence="1 2">NRRL 28638</strain>
    </source>
</reference>
<dbReference type="SUPFAM" id="SSF50494">
    <property type="entry name" value="Trypsin-like serine proteases"/>
    <property type="match status" value="1"/>
</dbReference>
<feature type="non-terminal residue" evidence="1">
    <location>
        <position position="80"/>
    </location>
</feature>
<evidence type="ECO:0000313" key="2">
    <source>
        <dbReference type="Proteomes" id="UP000070444"/>
    </source>
</evidence>
<dbReference type="Gene3D" id="2.40.10.10">
    <property type="entry name" value="Trypsin-like serine proteases"/>
    <property type="match status" value="1"/>
</dbReference>
<protein>
    <recommendedName>
        <fullName evidence="3">Peptidase S1 domain-containing protein</fullName>
    </recommendedName>
</protein>
<sequence>MTHCFGNELYTPYESPNVVVGGMSGGPVYNHQGELVGLNQFVLGKLGEIDDGSCYTNLEVYKSWVDDTVKVLRSALLIDP</sequence>
<dbReference type="InterPro" id="IPR043504">
    <property type="entry name" value="Peptidase_S1_PA_chymotrypsin"/>
</dbReference>
<name>A0A137NSK4_CONC2</name>
<accession>A0A137NSK4</accession>